<dbReference type="PANTHER" id="PTHR30591:SF1">
    <property type="entry name" value="RECBCD ENZYME SUBUNIT RECC"/>
    <property type="match status" value="1"/>
</dbReference>
<comment type="miscellaneous">
    <text evidence="10">In the RecBCD complex, RecB has a slow 3'-5' helicase, an exonuclease activity and loads RecA onto ssDNA, RecD has a fast 5'-3' helicase activity, while RecC stimulates the ATPase and processivity of the RecB helicase and contributes to recognition of the Chi site.</text>
</comment>
<sequence length="1037" mass="117237">MLNIFIGNKLENLLKEMQKRLYNPSRPLKKPVVCVQTSGMQRWIGLALARETGICANLDYLFPAALIKRLAERHFGSEKLWADKQELTWRVYQTLLYAKDDGRNSELIEYIDNDPLRIKLFRLSQKIADIFDQYQVYRPEMTLDWLNKGFSKPTKSIEGWQPWLFNEVFPDRRRCKTHVLDRFYSDCKAGKVDFSGTDTLHIFGISVIPRFFMNILLEAGNHTDVNFYLLCPTMQYWGDSMSDWEKRRYEKRTKMSAEELLILENHRLLDNLGTMGRDFFEYLTENASASINSDNFEEPHPESMLGGIQAEIYDFTQTTDAQADDSISINSCHNPLREVEVLYDFILDTINRDGSITPADILVMTPDIRKYAPYIRSVFDNPYSTETAVPYTIADIPQKMQSGNAKVFTEIILAVTDEFSLSAAAKLIESPVVAEKFGLTSVQYLLDILERNGAYWGLDSETLRAEGITADTPFTWDRAMRRLALGLAEGGRHTIYSEAAGADVPFSMAEQIGGLMSFAEQCAKYAKLLTGEKKPDEWCSVLAEMADRFLSDDPKYADDAVELSKAIADIREETAQCRIKMPFRPVFESLNGILDEVKTAKGFITGKTTFCAMMPMRSIPFKVICVLGLDDGSFPREKTSPEFDLIAAKPRKGDRTQRESDKYLFLETLISAQKRLFLSYTGRSETDNRELVPSIIVTELIRHLEMRFGVAAPVTEHPLHNFSRRYFENNPKLYTYSSQRFNAASVFGTQAQEKKFCPSPLEAEIPAEVTIADLERFFSNPPAYFLGRTLGIDLSIQQTAYPETERMVLDNLQEFQLRTETTARVLSDGSPDDILAYAAATAQLPAGGLGEGYKARIVDSAVQMANEITKHGQPRSADIDLTVNGLRIHGRIEGITDNGLIYPKTGGLKPKDLMRAMIRHVLLLKSGDSIRTLLVNDKGDMAELSGEGFKETLETLVRLFIDGHRAPLCFHPTEGFAAAKKTLKDSRKYSGIGGDLFYSASNLPQYSLCFGTEDITERLMQTGIEIFKGLENTDDWQ</sequence>
<dbReference type="InterPro" id="IPR013986">
    <property type="entry name" value="DExx_box_DNA_helicase_dom_sf"/>
</dbReference>
<dbReference type="PANTHER" id="PTHR30591">
    <property type="entry name" value="RECBCD ENZYME SUBUNIT RECC"/>
    <property type="match status" value="1"/>
</dbReference>
<organism evidence="12 13">
    <name type="scientific">Seleniivibrio woodruffii</name>
    <dbReference type="NCBI Taxonomy" id="1078050"/>
    <lineage>
        <taxon>Bacteria</taxon>
        <taxon>Pseudomonadati</taxon>
        <taxon>Deferribacterota</taxon>
        <taxon>Deferribacteres</taxon>
        <taxon>Deferribacterales</taxon>
        <taxon>Geovibrionaceae</taxon>
        <taxon>Seleniivibrio</taxon>
    </lineage>
</organism>
<evidence type="ECO:0000259" key="11">
    <source>
        <dbReference type="Pfam" id="PF17946"/>
    </source>
</evidence>
<evidence type="ECO:0000256" key="4">
    <source>
        <dbReference type="ARBA" id="ARBA00022801"/>
    </source>
</evidence>
<name>A0A4R1K9V6_9BACT</name>
<evidence type="ECO:0000256" key="9">
    <source>
        <dbReference type="ARBA" id="ARBA00023204"/>
    </source>
</evidence>
<proteinExistence type="inferred from homology"/>
<evidence type="ECO:0000256" key="10">
    <source>
        <dbReference type="HAMAP-Rule" id="MF_01486"/>
    </source>
</evidence>
<dbReference type="SUPFAM" id="SSF52540">
    <property type="entry name" value="P-loop containing nucleoside triphosphate hydrolases"/>
    <property type="match status" value="2"/>
</dbReference>
<evidence type="ECO:0000256" key="8">
    <source>
        <dbReference type="ARBA" id="ARBA00023125"/>
    </source>
</evidence>
<keyword evidence="8 10" id="KW-0238">DNA-binding</keyword>
<keyword evidence="1 10" id="KW-0540">Nuclease</keyword>
<feature type="domain" description="RecC C-terminal" evidence="11">
    <location>
        <begin position="766"/>
        <end position="981"/>
    </location>
</feature>
<dbReference type="Proteomes" id="UP000294614">
    <property type="component" value="Unassembled WGS sequence"/>
</dbReference>
<dbReference type="HAMAP" id="MF_01486">
    <property type="entry name" value="RecC"/>
    <property type="match status" value="1"/>
</dbReference>
<dbReference type="GO" id="GO:0005524">
    <property type="term" value="F:ATP binding"/>
    <property type="evidence" value="ECO:0007669"/>
    <property type="project" value="UniProtKB-UniRule"/>
</dbReference>
<evidence type="ECO:0000256" key="3">
    <source>
        <dbReference type="ARBA" id="ARBA00022763"/>
    </source>
</evidence>
<evidence type="ECO:0000313" key="12">
    <source>
        <dbReference type="EMBL" id="TCK59959.1"/>
    </source>
</evidence>
<dbReference type="AlphaFoldDB" id="A0A4R1K9V6"/>
<dbReference type="Gene3D" id="3.40.50.10930">
    <property type="match status" value="1"/>
</dbReference>
<dbReference type="NCBIfam" id="TIGR01450">
    <property type="entry name" value="recC"/>
    <property type="match status" value="1"/>
</dbReference>
<dbReference type="OrthoDB" id="9762834at2"/>
<dbReference type="GO" id="GO:0003677">
    <property type="term" value="F:DNA binding"/>
    <property type="evidence" value="ECO:0007669"/>
    <property type="project" value="UniProtKB-UniRule"/>
</dbReference>
<comment type="similarity">
    <text evidence="10">Belongs to the RecC family.</text>
</comment>
<comment type="subunit">
    <text evidence="10">Heterotrimer of RecB, RecC and RecD. All subunits contribute to DNA-binding.</text>
</comment>
<reference evidence="12 13" key="1">
    <citation type="submission" date="2019-03" db="EMBL/GenBank/DDBJ databases">
        <title>Genomic Encyclopedia of Type Strains, Phase IV (KMG-IV): sequencing the most valuable type-strain genomes for metagenomic binning, comparative biology and taxonomic classification.</title>
        <authorList>
            <person name="Goeker M."/>
        </authorList>
    </citation>
    <scope>NUCLEOTIDE SEQUENCE [LARGE SCALE GENOMIC DNA]</scope>
    <source>
        <strain evidence="12 13">DSM 24984</strain>
    </source>
</reference>
<dbReference type="GO" id="GO:0003678">
    <property type="term" value="F:DNA helicase activity"/>
    <property type="evidence" value="ECO:0007669"/>
    <property type="project" value="UniProtKB-UniRule"/>
</dbReference>
<dbReference type="EMBL" id="SMGG01000005">
    <property type="protein sequence ID" value="TCK59959.1"/>
    <property type="molecule type" value="Genomic_DNA"/>
</dbReference>
<keyword evidence="13" id="KW-1185">Reference proteome</keyword>
<dbReference type="InterPro" id="IPR011335">
    <property type="entry name" value="Restrct_endonuc-II-like"/>
</dbReference>
<dbReference type="GO" id="GO:0000724">
    <property type="term" value="P:double-strand break repair via homologous recombination"/>
    <property type="evidence" value="ECO:0007669"/>
    <property type="project" value="UniProtKB-UniRule"/>
</dbReference>
<keyword evidence="7 10" id="KW-0067">ATP-binding</keyword>
<dbReference type="InterPro" id="IPR027417">
    <property type="entry name" value="P-loop_NTPase"/>
</dbReference>
<dbReference type="Pfam" id="PF04257">
    <property type="entry name" value="Exonuc_V_gamma"/>
    <property type="match status" value="1"/>
</dbReference>
<dbReference type="InterPro" id="IPR041500">
    <property type="entry name" value="RecC_C"/>
</dbReference>
<keyword evidence="4 10" id="KW-0378">Hydrolase</keyword>
<dbReference type="PIRSF" id="PIRSF000980">
    <property type="entry name" value="RecC"/>
    <property type="match status" value="1"/>
</dbReference>
<keyword evidence="9 10" id="KW-0234">DNA repair</keyword>
<evidence type="ECO:0000256" key="1">
    <source>
        <dbReference type="ARBA" id="ARBA00022722"/>
    </source>
</evidence>
<dbReference type="Pfam" id="PF17946">
    <property type="entry name" value="RecC_C"/>
    <property type="match status" value="1"/>
</dbReference>
<dbReference type="Gene3D" id="1.10.10.990">
    <property type="match status" value="1"/>
</dbReference>
<comment type="caution">
    <text evidence="12">The sequence shown here is derived from an EMBL/GenBank/DDBJ whole genome shotgun (WGS) entry which is preliminary data.</text>
</comment>
<dbReference type="SUPFAM" id="SSF52980">
    <property type="entry name" value="Restriction endonuclease-like"/>
    <property type="match status" value="1"/>
</dbReference>
<dbReference type="Gene3D" id="3.40.50.300">
    <property type="entry name" value="P-loop containing nucleotide triphosphate hydrolases"/>
    <property type="match status" value="2"/>
</dbReference>
<keyword evidence="6 10" id="KW-0269">Exonuclease</keyword>
<protein>
    <recommendedName>
        <fullName evidence="10">RecBCD enzyme subunit RecC</fullName>
    </recommendedName>
    <alternativeName>
        <fullName evidence="10">Exonuclease V subunit RecC</fullName>
        <shortName evidence="10">ExoV subunit RecC</shortName>
    </alternativeName>
    <alternativeName>
        <fullName evidence="10">Helicase/nuclease RecBCD subunit RecC</fullName>
    </alternativeName>
</protein>
<keyword evidence="2 10" id="KW-0547">Nucleotide-binding</keyword>
<dbReference type="InterPro" id="IPR006697">
    <property type="entry name" value="RecC"/>
</dbReference>
<keyword evidence="3 10" id="KW-0227">DNA damage</keyword>
<dbReference type="GO" id="GO:0009338">
    <property type="term" value="C:exodeoxyribonuclease V complex"/>
    <property type="evidence" value="ECO:0007669"/>
    <property type="project" value="InterPro"/>
</dbReference>
<evidence type="ECO:0000256" key="2">
    <source>
        <dbReference type="ARBA" id="ARBA00022741"/>
    </source>
</evidence>
<gene>
    <name evidence="10" type="primary">recC</name>
    <name evidence="12" type="ORF">C8D98_2130</name>
</gene>
<accession>A0A4R1K9V6</accession>
<evidence type="ECO:0000256" key="6">
    <source>
        <dbReference type="ARBA" id="ARBA00022839"/>
    </source>
</evidence>
<evidence type="ECO:0000256" key="5">
    <source>
        <dbReference type="ARBA" id="ARBA00022806"/>
    </source>
</evidence>
<evidence type="ECO:0000313" key="13">
    <source>
        <dbReference type="Proteomes" id="UP000294614"/>
    </source>
</evidence>
<comment type="function">
    <text evidence="10">A helicase/nuclease that prepares dsDNA breaks (DSB) for recombinational DNA repair. Binds to DSBs and unwinds DNA via a highly rapid and processive ATP-dependent bidirectional helicase activity. Unwinds dsDNA until it encounters a Chi (crossover hotspot instigator) sequence from the 3' direction. Cuts ssDNA a few nucleotides 3' to the Chi site. The properties and activities of the enzyme are changed at Chi. The Chi-altered holoenzyme produces a long 3'-ssDNA overhang and facilitates RecA-binding to the ssDNA for homologous DNA recombination and repair. Holoenzyme degrades any linearized DNA that is unable to undergo homologous recombination. In the holoenzyme this subunit recognizes the wild-type Chi sequence, and when added to isolated RecB increases its ATP-dependent helicase processivity.</text>
</comment>
<dbReference type="RefSeq" id="WP_132874108.1">
    <property type="nucleotide sequence ID" value="NZ_SMGG01000005.1"/>
</dbReference>
<evidence type="ECO:0000256" key="7">
    <source>
        <dbReference type="ARBA" id="ARBA00022840"/>
    </source>
</evidence>
<dbReference type="GO" id="GO:0008854">
    <property type="term" value="F:exodeoxyribonuclease V activity"/>
    <property type="evidence" value="ECO:0007669"/>
    <property type="project" value="InterPro"/>
</dbReference>
<keyword evidence="5 10" id="KW-0347">Helicase</keyword>
<dbReference type="Gene3D" id="1.10.10.160">
    <property type="match status" value="1"/>
</dbReference>